<feature type="transmembrane region" description="Helical" evidence="6">
    <location>
        <begin position="305"/>
        <end position="326"/>
    </location>
</feature>
<dbReference type="AlphaFoldDB" id="A0A0S7BQ82"/>
<dbReference type="PANTHER" id="PTHR30482">
    <property type="entry name" value="HIGH-AFFINITY BRANCHED-CHAIN AMINO ACID TRANSPORT SYSTEM PERMEASE"/>
    <property type="match status" value="1"/>
</dbReference>
<keyword evidence="8" id="KW-1185">Reference proteome</keyword>
<keyword evidence="3 6" id="KW-0812">Transmembrane</keyword>
<sequence>MKKSTKTLFNIIAVSIILAILIFLEMNKRKFSYDISIIERSMIYAVAAVAMNLTNGFTGLFSLGQAGFMAIGAYTVALLTIPVEARAGVFYVTGMNEFLSKIELPFIPALLLGGLFAAILAGLIGIPVLRLKSDYLAIATLGFSEIIRSIIASPQLNMITNGSYGLKKIPRFSSIFVPIALCCLCILIIVLLINSSYGRAFKAIREDETAAEAMGINLFKHKLTSFMISSFFTGVAGGLLASYMGTIDSGTFKITLTYDILLIVVLGGMGSVTGSILGSFLVTAGREWLRFFDQPLKVGNWQVPLFRTGFRMVVFSVLLMVVVLFYSKGLMGSKEFSWEGLVRFFKNLFTRKQKLNGGVSNGK</sequence>
<dbReference type="GO" id="GO:0015658">
    <property type="term" value="F:branched-chain amino acid transmembrane transporter activity"/>
    <property type="evidence" value="ECO:0007669"/>
    <property type="project" value="InterPro"/>
</dbReference>
<feature type="transmembrane region" description="Helical" evidence="6">
    <location>
        <begin position="104"/>
        <end position="129"/>
    </location>
</feature>
<dbReference type="GO" id="GO:0005886">
    <property type="term" value="C:plasma membrane"/>
    <property type="evidence" value="ECO:0007669"/>
    <property type="project" value="UniProtKB-SubCell"/>
</dbReference>
<gene>
    <name evidence="7" type="ORF">ATC1_13531</name>
</gene>
<evidence type="ECO:0000256" key="5">
    <source>
        <dbReference type="ARBA" id="ARBA00023136"/>
    </source>
</evidence>
<name>A0A0S7BQ82_9CHLR</name>
<keyword evidence="5 6" id="KW-0472">Membrane</keyword>
<dbReference type="CDD" id="cd06581">
    <property type="entry name" value="TM_PBP1_LivM_like"/>
    <property type="match status" value="1"/>
</dbReference>
<feature type="transmembrane region" description="Helical" evidence="6">
    <location>
        <begin position="6"/>
        <end position="24"/>
    </location>
</feature>
<comment type="subcellular location">
    <subcellularLocation>
        <location evidence="1">Cell membrane</location>
        <topology evidence="1">Multi-pass membrane protein</topology>
    </subcellularLocation>
</comment>
<dbReference type="PANTHER" id="PTHR30482:SF10">
    <property type="entry name" value="HIGH-AFFINITY BRANCHED-CHAIN AMINO ACID TRANSPORT PROTEIN BRAE"/>
    <property type="match status" value="1"/>
</dbReference>
<feature type="transmembrane region" description="Helical" evidence="6">
    <location>
        <begin position="135"/>
        <end position="151"/>
    </location>
</feature>
<dbReference type="InterPro" id="IPR001851">
    <property type="entry name" value="ABC_transp_permease"/>
</dbReference>
<evidence type="ECO:0000256" key="2">
    <source>
        <dbReference type="ARBA" id="ARBA00022475"/>
    </source>
</evidence>
<reference evidence="7" key="1">
    <citation type="journal article" date="2015" name="Genome Announc.">
        <title>Draft Genome Sequence of Anaerolineae Strain TC1, a Novel Isolate from a Methanogenic Wastewater Treatment System.</title>
        <authorList>
            <person name="Matsuura N."/>
            <person name="Tourlousse D.M."/>
            <person name="Sun L."/>
            <person name="Toyonaga M."/>
            <person name="Kuroda K."/>
            <person name="Ohashi A."/>
            <person name="Cruz R."/>
            <person name="Yamaguchi T."/>
            <person name="Sekiguchi Y."/>
        </authorList>
    </citation>
    <scope>NUCLEOTIDE SEQUENCE [LARGE SCALE GENOMIC DNA]</scope>
    <source>
        <strain evidence="7">TC1</strain>
    </source>
</reference>
<keyword evidence="4 6" id="KW-1133">Transmembrane helix</keyword>
<dbReference type="STRING" id="1678840.ATC1_13531"/>
<evidence type="ECO:0000313" key="7">
    <source>
        <dbReference type="EMBL" id="GAP40555.1"/>
    </source>
</evidence>
<evidence type="ECO:0000256" key="4">
    <source>
        <dbReference type="ARBA" id="ARBA00022989"/>
    </source>
</evidence>
<evidence type="ECO:0000256" key="3">
    <source>
        <dbReference type="ARBA" id="ARBA00022692"/>
    </source>
</evidence>
<evidence type="ECO:0000256" key="6">
    <source>
        <dbReference type="SAM" id="Phobius"/>
    </source>
</evidence>
<dbReference type="Proteomes" id="UP000053370">
    <property type="component" value="Unassembled WGS sequence"/>
</dbReference>
<accession>A0A0S7BQ82</accession>
<feature type="transmembrane region" description="Helical" evidence="6">
    <location>
        <begin position="256"/>
        <end position="285"/>
    </location>
</feature>
<dbReference type="InterPro" id="IPR043428">
    <property type="entry name" value="LivM-like"/>
</dbReference>
<feature type="transmembrane region" description="Helical" evidence="6">
    <location>
        <begin position="44"/>
        <end position="63"/>
    </location>
</feature>
<dbReference type="PATRIC" id="fig|1678840.3.peg.1837"/>
<feature type="transmembrane region" description="Helical" evidence="6">
    <location>
        <begin position="172"/>
        <end position="193"/>
    </location>
</feature>
<organism evidence="7">
    <name type="scientific">Flexilinea flocculi</name>
    <dbReference type="NCBI Taxonomy" id="1678840"/>
    <lineage>
        <taxon>Bacteria</taxon>
        <taxon>Bacillati</taxon>
        <taxon>Chloroflexota</taxon>
        <taxon>Anaerolineae</taxon>
        <taxon>Anaerolineales</taxon>
        <taxon>Anaerolineaceae</taxon>
        <taxon>Flexilinea</taxon>
    </lineage>
</organism>
<feature type="transmembrane region" description="Helical" evidence="6">
    <location>
        <begin position="69"/>
        <end position="92"/>
    </location>
</feature>
<keyword evidence="2" id="KW-1003">Cell membrane</keyword>
<evidence type="ECO:0000256" key="1">
    <source>
        <dbReference type="ARBA" id="ARBA00004651"/>
    </source>
</evidence>
<protein>
    <submittedName>
        <fullName evidence="7">ABC-type branched-chain amino acid transport system, permease component</fullName>
    </submittedName>
</protein>
<dbReference type="Pfam" id="PF02653">
    <property type="entry name" value="BPD_transp_2"/>
    <property type="match status" value="1"/>
</dbReference>
<dbReference type="EMBL" id="DF968181">
    <property type="protein sequence ID" value="GAP40555.1"/>
    <property type="molecule type" value="Genomic_DNA"/>
</dbReference>
<proteinExistence type="predicted"/>
<feature type="transmembrane region" description="Helical" evidence="6">
    <location>
        <begin position="223"/>
        <end position="244"/>
    </location>
</feature>
<evidence type="ECO:0000313" key="8">
    <source>
        <dbReference type="Proteomes" id="UP000053370"/>
    </source>
</evidence>